<comment type="cofactor">
    <cofactor evidence="1">
        <name>pyridoxal 5'-phosphate</name>
        <dbReference type="ChEBI" id="CHEBI:597326"/>
    </cofactor>
</comment>
<dbReference type="OrthoDB" id="728at2759"/>
<dbReference type="AlphaFoldDB" id="A0A448X935"/>
<dbReference type="GO" id="GO:0009069">
    <property type="term" value="P:serine family amino acid metabolic process"/>
    <property type="evidence" value="ECO:0007669"/>
    <property type="project" value="UniProtKB-ARBA"/>
</dbReference>
<dbReference type="GO" id="GO:0006534">
    <property type="term" value="P:cysteine metabolic process"/>
    <property type="evidence" value="ECO:0007669"/>
    <property type="project" value="UniProtKB-ARBA"/>
</dbReference>
<dbReference type="InterPro" id="IPR001926">
    <property type="entry name" value="TrpB-like_PALP"/>
</dbReference>
<dbReference type="Proteomes" id="UP000784294">
    <property type="component" value="Unassembled WGS sequence"/>
</dbReference>
<dbReference type="InterPro" id="IPR036052">
    <property type="entry name" value="TrpB-like_PALP_sf"/>
</dbReference>
<sequence length="164" mass="18041">MVEEAERTGRLRLGDTIIEPTSGNTGIGLALVSALKGYKCIIVLPEKMSTEKVNLLHALGAKTVRTRTSARFDDPDSHLLVAHRLQQEIGPSAHIFDQYTNKDNPLAHYDHTADEILQACAPFGKIDMLVCGAGTGGTLSGLSRKFKEKMPLCKVRKLFFFNPF</sequence>
<comment type="similarity">
    <text evidence="2">Belongs to the cysteine synthase/cystathionine beta-synthase family.</text>
</comment>
<gene>
    <name evidence="5" type="ORF">PXEA_LOCUS24512</name>
</gene>
<evidence type="ECO:0000256" key="2">
    <source>
        <dbReference type="ARBA" id="ARBA00007103"/>
    </source>
</evidence>
<dbReference type="Gene3D" id="3.40.50.1100">
    <property type="match status" value="2"/>
</dbReference>
<keyword evidence="6" id="KW-1185">Reference proteome</keyword>
<dbReference type="InterPro" id="IPR050214">
    <property type="entry name" value="Cys_Synth/Cystath_Beta-Synth"/>
</dbReference>
<keyword evidence="3" id="KW-0663">Pyridoxal phosphate</keyword>
<organism evidence="5 6">
    <name type="scientific">Protopolystoma xenopodis</name>
    <dbReference type="NCBI Taxonomy" id="117903"/>
    <lineage>
        <taxon>Eukaryota</taxon>
        <taxon>Metazoa</taxon>
        <taxon>Spiralia</taxon>
        <taxon>Lophotrochozoa</taxon>
        <taxon>Platyhelminthes</taxon>
        <taxon>Monogenea</taxon>
        <taxon>Polyopisthocotylea</taxon>
        <taxon>Polystomatidea</taxon>
        <taxon>Polystomatidae</taxon>
        <taxon>Protopolystoma</taxon>
    </lineage>
</organism>
<dbReference type="PANTHER" id="PTHR10314">
    <property type="entry name" value="CYSTATHIONINE BETA-SYNTHASE"/>
    <property type="match status" value="1"/>
</dbReference>
<evidence type="ECO:0000256" key="3">
    <source>
        <dbReference type="ARBA" id="ARBA00022898"/>
    </source>
</evidence>
<dbReference type="EMBL" id="CAAALY010118228">
    <property type="protein sequence ID" value="VEL31072.1"/>
    <property type="molecule type" value="Genomic_DNA"/>
</dbReference>
<comment type="caution">
    <text evidence="5">The sequence shown here is derived from an EMBL/GenBank/DDBJ whole genome shotgun (WGS) entry which is preliminary data.</text>
</comment>
<name>A0A448X935_9PLAT</name>
<evidence type="ECO:0000313" key="6">
    <source>
        <dbReference type="Proteomes" id="UP000784294"/>
    </source>
</evidence>
<evidence type="ECO:0000256" key="1">
    <source>
        <dbReference type="ARBA" id="ARBA00001933"/>
    </source>
</evidence>
<accession>A0A448X935</accession>
<reference evidence="5" key="1">
    <citation type="submission" date="2018-11" db="EMBL/GenBank/DDBJ databases">
        <authorList>
            <consortium name="Pathogen Informatics"/>
        </authorList>
    </citation>
    <scope>NUCLEOTIDE SEQUENCE</scope>
</reference>
<dbReference type="FunFam" id="3.40.50.1100:FF:000003">
    <property type="entry name" value="Cystathionine beta-synthase"/>
    <property type="match status" value="1"/>
</dbReference>
<evidence type="ECO:0000259" key="4">
    <source>
        <dbReference type="Pfam" id="PF00291"/>
    </source>
</evidence>
<evidence type="ECO:0000313" key="5">
    <source>
        <dbReference type="EMBL" id="VEL31072.1"/>
    </source>
</evidence>
<dbReference type="Pfam" id="PF00291">
    <property type="entry name" value="PALP"/>
    <property type="match status" value="1"/>
</dbReference>
<feature type="domain" description="Tryptophan synthase beta chain-like PALP" evidence="4">
    <location>
        <begin position="2"/>
        <end position="155"/>
    </location>
</feature>
<dbReference type="GO" id="GO:0044272">
    <property type="term" value="P:sulfur compound biosynthetic process"/>
    <property type="evidence" value="ECO:0007669"/>
    <property type="project" value="UniProtKB-ARBA"/>
</dbReference>
<protein>
    <recommendedName>
        <fullName evidence="4">Tryptophan synthase beta chain-like PALP domain-containing protein</fullName>
    </recommendedName>
</protein>
<dbReference type="SUPFAM" id="SSF53686">
    <property type="entry name" value="Tryptophan synthase beta subunit-like PLP-dependent enzymes"/>
    <property type="match status" value="1"/>
</dbReference>
<proteinExistence type="inferred from homology"/>